<dbReference type="SMART" id="SM00717">
    <property type="entry name" value="SANT"/>
    <property type="match status" value="2"/>
</dbReference>
<keyword evidence="2" id="KW-0677">Repeat</keyword>
<keyword evidence="5" id="KW-0804">Transcription</keyword>
<evidence type="ECO:0000259" key="8">
    <source>
        <dbReference type="PROSITE" id="PS50090"/>
    </source>
</evidence>
<dbReference type="FunFam" id="1.10.10.60:FF:000061">
    <property type="entry name" value="Trihelix transcription factor GT-2"/>
    <property type="match status" value="1"/>
</dbReference>
<dbReference type="Pfam" id="PF13837">
    <property type="entry name" value="Myb_DNA-bind_4"/>
    <property type="match status" value="2"/>
</dbReference>
<dbReference type="FunFam" id="1.10.10.60:FF:000092">
    <property type="entry name" value="Trihelix transcription factor GT-2"/>
    <property type="match status" value="1"/>
</dbReference>
<protein>
    <recommendedName>
        <fullName evidence="8">Myb-like domain-containing protein</fullName>
    </recommendedName>
</protein>
<feature type="compositionally biased region" description="Low complexity" evidence="7">
    <location>
        <begin position="175"/>
        <end position="185"/>
    </location>
</feature>
<dbReference type="GO" id="GO:0005634">
    <property type="term" value="C:nucleus"/>
    <property type="evidence" value="ECO:0007669"/>
    <property type="project" value="UniProtKB-SubCell"/>
</dbReference>
<accession>A0A8T2WL21</accession>
<dbReference type="PANTHER" id="PTHR21654:SF14">
    <property type="entry name" value="TRIHELIX TRANSCRIPTION FACTOR GTL1-LIKE"/>
    <property type="match status" value="1"/>
</dbReference>
<proteinExistence type="predicted"/>
<dbReference type="PROSITE" id="PS50090">
    <property type="entry name" value="MYB_LIKE"/>
    <property type="match status" value="2"/>
</dbReference>
<evidence type="ECO:0000256" key="3">
    <source>
        <dbReference type="ARBA" id="ARBA00023015"/>
    </source>
</evidence>
<evidence type="ECO:0000256" key="2">
    <source>
        <dbReference type="ARBA" id="ARBA00022737"/>
    </source>
</evidence>
<reference evidence="9" key="1">
    <citation type="journal article" date="2021" name="J. Hered.">
        <title>Genome Assembly of Salicaceae Populus deltoides (Eastern Cottonwood) I-69 Based on Nanopore Sequencing and Hi-C Technologies.</title>
        <authorList>
            <person name="Bai S."/>
            <person name="Wu H."/>
            <person name="Zhang J."/>
            <person name="Pan Z."/>
            <person name="Zhao W."/>
            <person name="Li Z."/>
            <person name="Tong C."/>
        </authorList>
    </citation>
    <scope>NUCLEOTIDE SEQUENCE</scope>
    <source>
        <tissue evidence="9">Leaf</tissue>
    </source>
</reference>
<feature type="domain" description="Myb-like" evidence="8">
    <location>
        <begin position="41"/>
        <end position="99"/>
    </location>
</feature>
<evidence type="ECO:0000256" key="6">
    <source>
        <dbReference type="ARBA" id="ARBA00023242"/>
    </source>
</evidence>
<feature type="domain" description="Myb-like" evidence="8">
    <location>
        <begin position="326"/>
        <end position="390"/>
    </location>
</feature>
<dbReference type="InterPro" id="IPR044822">
    <property type="entry name" value="Myb_DNA-bind_4"/>
</dbReference>
<evidence type="ECO:0000256" key="7">
    <source>
        <dbReference type="SAM" id="MobiDB-lite"/>
    </source>
</evidence>
<evidence type="ECO:0000313" key="10">
    <source>
        <dbReference type="Proteomes" id="UP000807159"/>
    </source>
</evidence>
<dbReference type="InterPro" id="IPR001005">
    <property type="entry name" value="SANT/Myb"/>
</dbReference>
<evidence type="ECO:0000256" key="5">
    <source>
        <dbReference type="ARBA" id="ARBA00023163"/>
    </source>
</evidence>
<dbReference type="PANTHER" id="PTHR21654">
    <property type="entry name" value="FI21293P1"/>
    <property type="match status" value="1"/>
</dbReference>
<dbReference type="GO" id="GO:0003677">
    <property type="term" value="F:DNA binding"/>
    <property type="evidence" value="ECO:0007669"/>
    <property type="project" value="UniProtKB-KW"/>
</dbReference>
<comment type="subcellular location">
    <subcellularLocation>
        <location evidence="1">Nucleus</location>
    </subcellularLocation>
</comment>
<feature type="region of interest" description="Disordered" evidence="7">
    <location>
        <begin position="1"/>
        <end position="27"/>
    </location>
</feature>
<evidence type="ECO:0000256" key="4">
    <source>
        <dbReference type="ARBA" id="ARBA00023125"/>
    </source>
</evidence>
<dbReference type="Proteomes" id="UP000807159">
    <property type="component" value="Chromosome 19"/>
</dbReference>
<gene>
    <name evidence="9" type="ORF">H0E87_031125</name>
</gene>
<feature type="compositionally biased region" description="Polar residues" evidence="7">
    <location>
        <begin position="1"/>
        <end position="12"/>
    </location>
</feature>
<organism evidence="9 10">
    <name type="scientific">Populus deltoides</name>
    <name type="common">Eastern poplar</name>
    <name type="synonym">Eastern cottonwood</name>
    <dbReference type="NCBI Taxonomy" id="3696"/>
    <lineage>
        <taxon>Eukaryota</taxon>
        <taxon>Viridiplantae</taxon>
        <taxon>Streptophyta</taxon>
        <taxon>Embryophyta</taxon>
        <taxon>Tracheophyta</taxon>
        <taxon>Spermatophyta</taxon>
        <taxon>Magnoliopsida</taxon>
        <taxon>eudicotyledons</taxon>
        <taxon>Gunneridae</taxon>
        <taxon>Pentapetalae</taxon>
        <taxon>rosids</taxon>
        <taxon>fabids</taxon>
        <taxon>Malpighiales</taxon>
        <taxon>Salicaceae</taxon>
        <taxon>Saliceae</taxon>
        <taxon>Populus</taxon>
    </lineage>
</organism>
<keyword evidence="3" id="KW-0805">Transcription regulation</keyword>
<evidence type="ECO:0000256" key="1">
    <source>
        <dbReference type="ARBA" id="ARBA00004123"/>
    </source>
</evidence>
<sequence>MEASTTFLENSSAAAGDWEDEEGDEGMRVQAEEGVQCLTANRWPKQETLALLEIRSDMDVAFRDSVVKAPLWEEVSRKLNELGYNRSAKKCKEKFENIYKYHRRTKGSQSGRPNGKTYRFFEQLQALDKTNALVSPASSDKDHCLMPSASVNPVSFIPNDVPCSIQSPRMNCTDATSTSTASTSSEESEGTRKKKRRLTDFFERLMKEVIEKQENLQNKFLEAIEKCEQERIAREEVWKMQELDRIKREQELLVHERAIAAAKDAAVLAFLQKFSEQGIPVRLPDNPTVPMKFPDNQTSPAQLSKNQAVPVENVVKTHENSSVESFVNMSSSRWPKEEIESLIKIRTYLEFQYQENGPKGPLWEEISTSMKNLGYDRSAKRCKEKWENMNKYFKRVKDSNKKRPGDSKTCPYFQQLDALYREKTRRVDNPSYELKPEELLMHMMGGQEDQQLPDSATTEDRESENVDQIQVDYRGKEDGEGYGIVAIDPSSLEIMERDQSMEQCLSLSPVRKLIWCDWQKQCLLTPAISYPSLYLCLGRPPILKLGRKMLSTSVPEARHMCVTFLILESSTAANWCCRGDHGREKWTLLLKGVREGQSSDSAKR</sequence>
<keyword evidence="6" id="KW-0539">Nucleus</keyword>
<dbReference type="AlphaFoldDB" id="A0A8T2WL21"/>
<comment type="caution">
    <text evidence="9">The sequence shown here is derived from an EMBL/GenBank/DDBJ whole genome shotgun (WGS) entry which is preliminary data.</text>
</comment>
<dbReference type="EMBL" id="JACEGQ020000019">
    <property type="protein sequence ID" value="KAH8481082.1"/>
    <property type="molecule type" value="Genomic_DNA"/>
</dbReference>
<keyword evidence="4" id="KW-0238">DNA-binding</keyword>
<dbReference type="CDD" id="cd12203">
    <property type="entry name" value="GT1"/>
    <property type="match status" value="2"/>
</dbReference>
<dbReference type="GO" id="GO:0006355">
    <property type="term" value="P:regulation of DNA-templated transcription"/>
    <property type="evidence" value="ECO:0007669"/>
    <property type="project" value="UniProtKB-ARBA"/>
</dbReference>
<dbReference type="Gene3D" id="1.10.10.60">
    <property type="entry name" value="Homeodomain-like"/>
    <property type="match status" value="2"/>
</dbReference>
<name>A0A8T2WL21_POPDE</name>
<feature type="region of interest" description="Disordered" evidence="7">
    <location>
        <begin position="171"/>
        <end position="195"/>
    </location>
</feature>
<evidence type="ECO:0000313" key="9">
    <source>
        <dbReference type="EMBL" id="KAH8481082.1"/>
    </source>
</evidence>
<keyword evidence="10" id="KW-1185">Reference proteome</keyword>